<keyword evidence="1" id="KW-0472">Membrane</keyword>
<feature type="transmembrane region" description="Helical" evidence="1">
    <location>
        <begin position="411"/>
        <end position="430"/>
    </location>
</feature>
<dbReference type="AlphaFoldDB" id="A0A4R6UC66"/>
<evidence type="ECO:0000313" key="2">
    <source>
        <dbReference type="EMBL" id="TDQ44231.1"/>
    </source>
</evidence>
<feature type="transmembrane region" description="Helical" evidence="1">
    <location>
        <begin position="245"/>
        <end position="264"/>
    </location>
</feature>
<feature type="transmembrane region" description="Helical" evidence="1">
    <location>
        <begin position="271"/>
        <end position="291"/>
    </location>
</feature>
<feature type="transmembrane region" description="Helical" evidence="1">
    <location>
        <begin position="678"/>
        <end position="698"/>
    </location>
</feature>
<feature type="transmembrane region" description="Helical" evidence="1">
    <location>
        <begin position="736"/>
        <end position="757"/>
    </location>
</feature>
<feature type="transmembrane region" description="Helical" evidence="1">
    <location>
        <begin position="362"/>
        <end position="381"/>
    </location>
</feature>
<dbReference type="SUPFAM" id="SSF82866">
    <property type="entry name" value="Multidrug efflux transporter AcrB transmembrane domain"/>
    <property type="match status" value="2"/>
</dbReference>
<feature type="transmembrane region" description="Helical" evidence="1">
    <location>
        <begin position="651"/>
        <end position="672"/>
    </location>
</feature>
<dbReference type="EMBL" id="SNYM01000025">
    <property type="protein sequence ID" value="TDQ44231.1"/>
    <property type="molecule type" value="Genomic_DNA"/>
</dbReference>
<dbReference type="OrthoDB" id="9780358at2"/>
<keyword evidence="3" id="KW-1185">Reference proteome</keyword>
<gene>
    <name evidence="2" type="ORF">EV696_12543</name>
</gene>
<protein>
    <submittedName>
        <fullName evidence="2">Putative exporter</fullName>
    </submittedName>
</protein>
<dbReference type="Proteomes" id="UP000295375">
    <property type="component" value="Unassembled WGS sequence"/>
</dbReference>
<evidence type="ECO:0000256" key="1">
    <source>
        <dbReference type="SAM" id="Phobius"/>
    </source>
</evidence>
<dbReference type="PANTHER" id="PTHR33406">
    <property type="entry name" value="MEMBRANE PROTEIN MJ1562-RELATED"/>
    <property type="match status" value="1"/>
</dbReference>
<keyword evidence="1" id="KW-1133">Transmembrane helix</keyword>
<reference evidence="2 3" key="1">
    <citation type="submission" date="2019-03" db="EMBL/GenBank/DDBJ databases">
        <title>Genomic Encyclopedia of Type Strains, Phase IV (KMG-IV): sequencing the most valuable type-strain genomes for metagenomic binning, comparative biology and taxonomic classification.</title>
        <authorList>
            <person name="Goeker M."/>
        </authorList>
    </citation>
    <scope>NUCLEOTIDE SEQUENCE [LARGE SCALE GENOMIC DNA]</scope>
    <source>
        <strain evidence="2 3">DSM 103792</strain>
    </source>
</reference>
<feature type="transmembrane region" description="Helical" evidence="1">
    <location>
        <begin position="627"/>
        <end position="644"/>
    </location>
</feature>
<evidence type="ECO:0000313" key="3">
    <source>
        <dbReference type="Proteomes" id="UP000295375"/>
    </source>
</evidence>
<name>A0A4R6UC66_9GAMM</name>
<dbReference type="PANTHER" id="PTHR33406:SF13">
    <property type="entry name" value="MEMBRANE PROTEIN YDFJ"/>
    <property type="match status" value="1"/>
</dbReference>
<comment type="caution">
    <text evidence="2">The sequence shown here is derived from an EMBL/GenBank/DDBJ whole genome shotgun (WGS) entry which is preliminary data.</text>
</comment>
<dbReference type="Gene3D" id="1.20.1640.10">
    <property type="entry name" value="Multidrug efflux transporter AcrB transmembrane domain"/>
    <property type="match status" value="2"/>
</dbReference>
<dbReference type="RefSeq" id="WP_133593323.1">
    <property type="nucleotide sequence ID" value="NZ_CP037953.1"/>
</dbReference>
<organism evidence="2 3">
    <name type="scientific">Permianibacter aggregans</name>
    <dbReference type="NCBI Taxonomy" id="1510150"/>
    <lineage>
        <taxon>Bacteria</taxon>
        <taxon>Pseudomonadati</taxon>
        <taxon>Pseudomonadota</taxon>
        <taxon>Gammaproteobacteria</taxon>
        <taxon>Pseudomonadales</taxon>
        <taxon>Pseudomonadaceae</taxon>
        <taxon>Permianibacter</taxon>
    </lineage>
</organism>
<feature type="transmembrane region" description="Helical" evidence="1">
    <location>
        <begin position="710"/>
        <end position="730"/>
    </location>
</feature>
<sequence>MKARIGIYLLMALLSLWLGWRLLQGHAFNADLFSLLPASMRDPVAEQAIDRVQTEVGRHVLIVLRGEQRETVRTQAGQLIETLQQSQLFQQIRWRIDAEVSNQLFASLRPFPASLYTEQQLSLLSGEDPAALQARLARQLFSPMTVSIADGDAFGFLSEAVMARQSQNWRIEIDDGLMRLPNAEGYALLIDLLAPENFFDFDWQRQAYQLLQQSEQQIESAGVEWRATGTLMYAAQARMQTEADIRLISTISLIGVTLLLAFGLRRFQDLCWYLSAVASSLLSATAVSLLVFGELHLITLVFGTVLIGIAGDYAIHWLFHRQVPTTANEDRHLHQSLLLAMLTTLAAFLAMLLTPFAAFQQIAVFCSAGLFGAYAFVRWGFPAAHQQLRRAVEPRWCKWLIARSAQQQPRISIILLMLTGLAIVTIPGWLRLRIDDDVRSLQQRDHQLLQDQQQIQQWLGRHTEQQFFLVQASDEQALLQQELALQLQLESLQQQQAIDGWQALSQWVKPTEQQQQRQQLIEAAVAADGTMTQSLQALGLSEQESRQLIATMPSLKLLSVDEFLATPIGQGMQMQWLGENEGSVASIVTLSGIHDRDAVAALQLDGVQFIDKASRISERFAEFRKTATLYVVLALALVILLLIWQRGLRTALQLWLPSVAALACAVAALGYLQLPFNLFASVGLLLVLGIGFDFALFLSETPASVYRLRAVAYSAITNILSFGLLSFSGLPAVNVFGITVFVGVSAALLFAPSVWWWKKV</sequence>
<accession>A0A4R6UC66</accession>
<feature type="transmembrane region" description="Helical" evidence="1">
    <location>
        <begin position="297"/>
        <end position="315"/>
    </location>
</feature>
<feature type="transmembrane region" description="Helical" evidence="1">
    <location>
        <begin position="336"/>
        <end position="356"/>
    </location>
</feature>
<dbReference type="GO" id="GO:0005886">
    <property type="term" value="C:plasma membrane"/>
    <property type="evidence" value="ECO:0007669"/>
    <property type="project" value="TreeGrafter"/>
</dbReference>
<dbReference type="InterPro" id="IPR050545">
    <property type="entry name" value="Mycobact_MmpL"/>
</dbReference>
<proteinExistence type="predicted"/>
<keyword evidence="1" id="KW-0812">Transmembrane</keyword>